<comment type="subcellular location">
    <subcellularLocation>
        <location evidence="1">Membrane</location>
        <topology evidence="1">Single-pass membrane protein</topology>
    </subcellularLocation>
</comment>
<dbReference type="SUPFAM" id="SSF50998">
    <property type="entry name" value="Quinoprotein alcohol dehydrogenase-like"/>
    <property type="match status" value="1"/>
</dbReference>
<dbReference type="Gene3D" id="2.130.10.10">
    <property type="entry name" value="YVTN repeat-like/Quinoprotein amine dehydrogenase"/>
    <property type="match status" value="1"/>
</dbReference>
<evidence type="ECO:0000256" key="4">
    <source>
        <dbReference type="ARBA" id="ARBA00023136"/>
    </source>
</evidence>
<evidence type="ECO:0000256" key="1">
    <source>
        <dbReference type="ARBA" id="ARBA00004167"/>
    </source>
</evidence>
<feature type="coiled-coil region" evidence="6">
    <location>
        <begin position="687"/>
        <end position="735"/>
    </location>
</feature>
<evidence type="ECO:0000313" key="10">
    <source>
        <dbReference type="Proteomes" id="UP001347796"/>
    </source>
</evidence>
<keyword evidence="6" id="KW-0175">Coiled coil</keyword>
<proteinExistence type="inferred from homology"/>
<evidence type="ECO:0000313" key="9">
    <source>
        <dbReference type="EMBL" id="KAK6187472.1"/>
    </source>
</evidence>
<dbReference type="InterPro" id="IPR011047">
    <property type="entry name" value="Quinoprotein_ADH-like_sf"/>
</dbReference>
<dbReference type="Proteomes" id="UP001347796">
    <property type="component" value="Unassembled WGS sequence"/>
</dbReference>
<dbReference type="SUPFAM" id="SSF58104">
    <property type="entry name" value="Methyl-accepting chemotaxis protein (MCP) signaling domain"/>
    <property type="match status" value="1"/>
</dbReference>
<dbReference type="GO" id="GO:0016020">
    <property type="term" value="C:membrane"/>
    <property type="evidence" value="ECO:0007669"/>
    <property type="project" value="UniProtKB-SubCell"/>
</dbReference>
<keyword evidence="2 7" id="KW-0812">Transmembrane</keyword>
<feature type="coiled-coil region" evidence="6">
    <location>
        <begin position="537"/>
        <end position="609"/>
    </location>
</feature>
<dbReference type="InterPro" id="IPR055409">
    <property type="entry name" value="Beta-prop_FAM234A_B"/>
</dbReference>
<dbReference type="EMBL" id="JAZGQO010000004">
    <property type="protein sequence ID" value="KAK6187472.1"/>
    <property type="molecule type" value="Genomic_DNA"/>
</dbReference>
<comment type="similarity">
    <text evidence="5">Belongs to the FAM234 family.</text>
</comment>
<accession>A0AAN8JX36</accession>
<keyword evidence="4 7" id="KW-0472">Membrane</keyword>
<evidence type="ECO:0000256" key="2">
    <source>
        <dbReference type="ARBA" id="ARBA00022692"/>
    </source>
</evidence>
<evidence type="ECO:0000256" key="3">
    <source>
        <dbReference type="ARBA" id="ARBA00022989"/>
    </source>
</evidence>
<evidence type="ECO:0000256" key="6">
    <source>
        <dbReference type="SAM" id="Coils"/>
    </source>
</evidence>
<evidence type="ECO:0000256" key="5">
    <source>
        <dbReference type="ARBA" id="ARBA00025791"/>
    </source>
</evidence>
<evidence type="ECO:0000259" key="8">
    <source>
        <dbReference type="Pfam" id="PF23727"/>
    </source>
</evidence>
<dbReference type="PANTHER" id="PTHR21419:SF30">
    <property type="entry name" value="IG-LIKE DOMAIN-CONTAINING PROTEIN"/>
    <property type="match status" value="1"/>
</dbReference>
<dbReference type="AlphaFoldDB" id="A0AAN8JX36"/>
<reference evidence="9 10" key="1">
    <citation type="submission" date="2024-01" db="EMBL/GenBank/DDBJ databases">
        <title>The genome of the rayed Mediterranean limpet Patella caerulea (Linnaeus, 1758).</title>
        <authorList>
            <person name="Anh-Thu Weber A."/>
            <person name="Halstead-Nussloch G."/>
        </authorList>
    </citation>
    <scope>NUCLEOTIDE SEQUENCE [LARGE SCALE GENOMIC DNA]</scope>
    <source>
        <strain evidence="9">AATW-2023a</strain>
        <tissue evidence="9">Whole specimen</tissue>
    </source>
</reference>
<gene>
    <name evidence="9" type="ORF">SNE40_005492</name>
</gene>
<keyword evidence="3 7" id="KW-1133">Transmembrane helix</keyword>
<feature type="transmembrane region" description="Helical" evidence="7">
    <location>
        <begin position="83"/>
        <end position="102"/>
    </location>
</feature>
<feature type="domain" description="FAM234A/B beta-propeller" evidence="8">
    <location>
        <begin position="124"/>
        <end position="514"/>
    </location>
</feature>
<sequence>MKLRKGYAYKQLNLSEYLSDNEDSDDDDLHGSDDDVIFDRGSKGRLLVKGSEKLGDHVKLKIMGKRPRKQKYKKSNKGVCKNLSCKMCVILGLSILFIGSALTIPVLHWHKIGGGGTVNNFKDWSLVYDDAASESVLRLLDIDDDGKDDLLIGIIKMASNESNSSPHTLAEFDDFKGILIAVRGYDGKELWRTEEFGSSILFMNCHDIDVNKDGRKDCIVTGRKATIVAIDVKDGKILWTSKSEKHYQATWNIYHVSVLPDFTSDGIPELLVTHGGDPKADPENHERESGRLILISGMDGKPLGNFYSLPKFKETYMTSVIYTRPLGDQYILYGTGGETVPGSLLAISVPDFYRNVRGLPPDAPVPTVNVSLYTPSPKPMKKGVMTLISGTEKGVMVPPIIVDINNDSVPDILVSLFEGKLVLLDGKTLDKVWSTAFPNSEFYSTPAPGYFDEDNYLDFMFHVSQGAWMKYNYTRHVVISGKDGSILWEMVSNGYDMSSDLVVKTTQHCDLFIFRMIGRKKSDYVIDVKYGRRVHHLDNRTKNIDQKQNSNENINEATPHISEASPNISEATSHISEATANISEARANISEATANISEATANISEATLQISEATPNISEATPNISEARANISEASANISEATPHISEATANISEATLHISEATPNISEATPNISEATPNISEATPNISEARANFSEARANISDARANISEARANISEARANISEARANISVARANISETSPNISEATPNLKIRQKRHEIIEVTNELYNLTAAQCLERKKDYEKDHIICGPDSVKLDQEIFIVGRATNYQPIKVLEAKAMEYKYDVENKQCGTVGKHRTFCVLSTPDIRQTGAVGNLDGGSNLQLVTPTVYSAIMVDDAYEYRKGKQKFITKLQRVDLRRILETGIKIKSPIFKKIKPKHKLASDVHFLPKDRQRWLEYLGSNNYNVY</sequence>
<organism evidence="9 10">
    <name type="scientific">Patella caerulea</name>
    <name type="common">Rayed Mediterranean limpet</name>
    <dbReference type="NCBI Taxonomy" id="87958"/>
    <lineage>
        <taxon>Eukaryota</taxon>
        <taxon>Metazoa</taxon>
        <taxon>Spiralia</taxon>
        <taxon>Lophotrochozoa</taxon>
        <taxon>Mollusca</taxon>
        <taxon>Gastropoda</taxon>
        <taxon>Patellogastropoda</taxon>
        <taxon>Patelloidea</taxon>
        <taxon>Patellidae</taxon>
        <taxon>Patella</taxon>
    </lineage>
</organism>
<dbReference type="Pfam" id="PF23727">
    <property type="entry name" value="Beta-prop_FAM234A_B"/>
    <property type="match status" value="1"/>
</dbReference>
<dbReference type="Gene3D" id="1.20.120.330">
    <property type="entry name" value="Nucleotidyltransferases domain 2"/>
    <property type="match status" value="1"/>
</dbReference>
<dbReference type="InterPro" id="IPR045232">
    <property type="entry name" value="FAM234"/>
</dbReference>
<comment type="caution">
    <text evidence="9">The sequence shown here is derived from an EMBL/GenBank/DDBJ whole genome shotgun (WGS) entry which is preliminary data.</text>
</comment>
<keyword evidence="10" id="KW-1185">Reference proteome</keyword>
<evidence type="ECO:0000256" key="7">
    <source>
        <dbReference type="SAM" id="Phobius"/>
    </source>
</evidence>
<name>A0AAN8JX36_PATCE</name>
<protein>
    <recommendedName>
        <fullName evidence="8">FAM234A/B beta-propeller domain-containing protein</fullName>
    </recommendedName>
</protein>
<dbReference type="InterPro" id="IPR015943">
    <property type="entry name" value="WD40/YVTN_repeat-like_dom_sf"/>
</dbReference>
<dbReference type="PANTHER" id="PTHR21419">
    <property type="match status" value="1"/>
</dbReference>